<organism evidence="1 2">
    <name type="scientific">Mesocestoides corti</name>
    <name type="common">Flatworm</name>
    <dbReference type="NCBI Taxonomy" id="53468"/>
    <lineage>
        <taxon>Eukaryota</taxon>
        <taxon>Metazoa</taxon>
        <taxon>Spiralia</taxon>
        <taxon>Lophotrochozoa</taxon>
        <taxon>Platyhelminthes</taxon>
        <taxon>Cestoda</taxon>
        <taxon>Eucestoda</taxon>
        <taxon>Cyclophyllidea</taxon>
        <taxon>Mesocestoididae</taxon>
        <taxon>Mesocestoides</taxon>
    </lineage>
</organism>
<protein>
    <submittedName>
        <fullName evidence="1">Uncharacterized protein</fullName>
    </submittedName>
</protein>
<gene>
    <name evidence="1" type="ORF">MCOS_LOCUS10344</name>
</gene>
<keyword evidence="2" id="KW-1185">Reference proteome</keyword>
<dbReference type="EMBL" id="UXSR01006195">
    <property type="protein sequence ID" value="VDD84341.1"/>
    <property type="molecule type" value="Genomic_DNA"/>
</dbReference>
<dbReference type="AlphaFoldDB" id="A0A0R3UR38"/>
<evidence type="ECO:0000313" key="1">
    <source>
        <dbReference type="EMBL" id="VDD84341.1"/>
    </source>
</evidence>
<dbReference type="Proteomes" id="UP000267029">
    <property type="component" value="Unassembled WGS sequence"/>
</dbReference>
<sequence length="127" mass="13855">MHLELEEAEVCHLKEVILRKNIYLDSRDTPVVMAHEAKTAADTALQQLTDYLATLGARLQFDVSGACLLTPEATSLAGSVASILKEREQKTCRKDSSSIEGPFADAVQLAFTVQIVVAELPMPLQTQ</sequence>
<accession>A0A0R3UR38</accession>
<proteinExistence type="predicted"/>
<name>A0A0R3UR38_MESCO</name>
<evidence type="ECO:0000313" key="2">
    <source>
        <dbReference type="Proteomes" id="UP000267029"/>
    </source>
</evidence>
<reference evidence="1 2" key="1">
    <citation type="submission" date="2018-10" db="EMBL/GenBank/DDBJ databases">
        <authorList>
            <consortium name="Pathogen Informatics"/>
        </authorList>
    </citation>
    <scope>NUCLEOTIDE SEQUENCE [LARGE SCALE GENOMIC DNA]</scope>
</reference>